<accession>A0A120FRM9</accession>
<organism evidence="1 2">
    <name type="scientific">Rhizobium altiplani</name>
    <dbReference type="NCBI Taxonomy" id="1864509"/>
    <lineage>
        <taxon>Bacteria</taxon>
        <taxon>Pseudomonadati</taxon>
        <taxon>Pseudomonadota</taxon>
        <taxon>Alphaproteobacteria</taxon>
        <taxon>Hyphomicrobiales</taxon>
        <taxon>Rhizobiaceae</taxon>
        <taxon>Rhizobium/Agrobacterium group</taxon>
        <taxon>Rhizobium</taxon>
    </lineage>
</organism>
<dbReference type="EMBL" id="LNCD01000001">
    <property type="protein sequence ID" value="KWV60347.1"/>
    <property type="molecule type" value="Genomic_DNA"/>
</dbReference>
<evidence type="ECO:0000313" key="2">
    <source>
        <dbReference type="Proteomes" id="UP000068164"/>
    </source>
</evidence>
<name>A0A120FRM9_9HYPH</name>
<protein>
    <recommendedName>
        <fullName evidence="3">Hemerythrin-like domain-containing protein</fullName>
    </recommendedName>
</protein>
<evidence type="ECO:0008006" key="3">
    <source>
        <dbReference type="Google" id="ProtNLM"/>
    </source>
</evidence>
<keyword evidence="2" id="KW-1185">Reference proteome</keyword>
<proteinExistence type="predicted"/>
<reference evidence="1 2" key="1">
    <citation type="submission" date="2015-11" db="EMBL/GenBank/DDBJ databases">
        <title>Draft Genome Sequence of the Strain BR 10423 (Rhizobium sp.) isolated from nodules of Mimosa pudica.</title>
        <authorList>
            <person name="Barauna A.C."/>
            <person name="Zilli J.E."/>
            <person name="Simoes-Araujo J.L."/>
            <person name="Reis V.M."/>
            <person name="James E.K."/>
            <person name="Reis F.B.Jr."/>
            <person name="Rouws L.F."/>
            <person name="Passos S.R."/>
            <person name="Gois S.R."/>
        </authorList>
    </citation>
    <scope>NUCLEOTIDE SEQUENCE [LARGE SCALE GENOMIC DNA]</scope>
    <source>
        <strain evidence="1 2">BR10423</strain>
    </source>
</reference>
<dbReference type="AlphaFoldDB" id="A0A120FRM9"/>
<evidence type="ECO:0000313" key="1">
    <source>
        <dbReference type="EMBL" id="KWV60347.1"/>
    </source>
</evidence>
<gene>
    <name evidence="1" type="ORF">AS026_00100</name>
</gene>
<comment type="caution">
    <text evidence="1">The sequence shown here is derived from an EMBL/GenBank/DDBJ whole genome shotgun (WGS) entry which is preliminary data.</text>
</comment>
<dbReference type="Proteomes" id="UP000068164">
    <property type="component" value="Unassembled WGS sequence"/>
</dbReference>
<sequence length="162" mass="18291">MQMPNKFAELEACYGQLVSWCDLLEAIADFLPCHVDERLCDTVTGGLIPLLQATHGLEEHVVSASLHAIMPDHDRVEAENRRSTERLFDMDAAQEVVDVLLALKNGDCRLSWDAIGYLLRSFFCLMRRRIKAEREIVGQIRKALARHEGMTVLDAQLATEIV</sequence>